<evidence type="ECO:0000256" key="4">
    <source>
        <dbReference type="ARBA" id="ARBA00022837"/>
    </source>
</evidence>
<dbReference type="KEGG" id="amob:HG15A2_43020"/>
<evidence type="ECO:0000313" key="7">
    <source>
        <dbReference type="Proteomes" id="UP000319852"/>
    </source>
</evidence>
<keyword evidence="4" id="KW-0106">Calcium</keyword>
<dbReference type="GO" id="GO:0046872">
    <property type="term" value="F:metal ion binding"/>
    <property type="evidence" value="ECO:0007669"/>
    <property type="project" value="UniProtKB-KW"/>
</dbReference>
<dbReference type="SUPFAM" id="SSF53649">
    <property type="entry name" value="Alkaline phosphatase-like"/>
    <property type="match status" value="1"/>
</dbReference>
<gene>
    <name evidence="6" type="primary">atsA_26</name>
    <name evidence="6" type="ORF">HG15A2_43020</name>
</gene>
<dbReference type="InterPro" id="IPR000917">
    <property type="entry name" value="Sulfatase_N"/>
</dbReference>
<sequence length="516" mass="56050" precursor="true">MTNRFVHSAFAVVAFFNLCSVARSDGSAAIGDERRQPNIVFILADDLGYGDVQCLNPERGKITTPHMDRLASQGMTFTDAHTTSSVCTPTRYGVLTGRYNWRTHLQNGVLWGYSTPLIAKDRLTVAGLLQESGYHTACIGKWHLGLAMPTADGKEANKQGSNVDWNGVISDSPVHHGFDYYYGISASLDMPPYIYIENDQFVGQCTTKKTFLRKGLAHADFEAVDVLPNLGKKTAEFIAQQTADVPFFVYVPLTSPHTPIAPTQEWIGKSGLGKYGDFVMQTDDVIGQIIHAIDATGLSEKTIVIVTSDNGCSKAAKISELEALGHYPSAHLRGSKADLWDGGHRVPFFVRWPSIIEAGSQCAQTICQTDLMATCADLLGAALPAGAGEDSVSFLPALSGKPIVCSRNGVIHHSISGHFAYRHGKWKLLLARGSGGWTAPREAAAAKNGSPIAQLYDMENDPGEKTNLYESHPKVTARLLKMLEDDITNGRSTNGPALKNDVSAINLWKSRKQKEQ</sequence>
<dbReference type="GO" id="GO:0004065">
    <property type="term" value="F:arylsulfatase activity"/>
    <property type="evidence" value="ECO:0007669"/>
    <property type="project" value="UniProtKB-EC"/>
</dbReference>
<protein>
    <submittedName>
        <fullName evidence="6">Arylsulfatase</fullName>
        <ecNumber evidence="6">3.1.6.1</ecNumber>
    </submittedName>
</protein>
<feature type="domain" description="Sulfatase N-terminal" evidence="5">
    <location>
        <begin position="37"/>
        <end position="381"/>
    </location>
</feature>
<dbReference type="EMBL" id="CP036263">
    <property type="protein sequence ID" value="QDT00960.1"/>
    <property type="molecule type" value="Genomic_DNA"/>
</dbReference>
<keyword evidence="3 6" id="KW-0378">Hydrolase</keyword>
<evidence type="ECO:0000313" key="6">
    <source>
        <dbReference type="EMBL" id="QDT00960.1"/>
    </source>
</evidence>
<dbReference type="CDD" id="cd16143">
    <property type="entry name" value="ARS_like"/>
    <property type="match status" value="1"/>
</dbReference>
<name>A0A517N1E7_9BACT</name>
<dbReference type="PANTHER" id="PTHR42693:SF53">
    <property type="entry name" value="ENDO-4-O-SULFATASE"/>
    <property type="match status" value="1"/>
</dbReference>
<proteinExistence type="inferred from homology"/>
<dbReference type="PROSITE" id="PS00149">
    <property type="entry name" value="SULFATASE_2"/>
    <property type="match status" value="1"/>
</dbReference>
<dbReference type="InterPro" id="IPR050738">
    <property type="entry name" value="Sulfatase"/>
</dbReference>
<organism evidence="6 7">
    <name type="scientific">Adhaeretor mobilis</name>
    <dbReference type="NCBI Taxonomy" id="1930276"/>
    <lineage>
        <taxon>Bacteria</taxon>
        <taxon>Pseudomonadati</taxon>
        <taxon>Planctomycetota</taxon>
        <taxon>Planctomycetia</taxon>
        <taxon>Pirellulales</taxon>
        <taxon>Lacipirellulaceae</taxon>
        <taxon>Adhaeretor</taxon>
    </lineage>
</organism>
<dbReference type="Proteomes" id="UP000319852">
    <property type="component" value="Chromosome"/>
</dbReference>
<evidence type="ECO:0000256" key="1">
    <source>
        <dbReference type="ARBA" id="ARBA00008779"/>
    </source>
</evidence>
<dbReference type="AlphaFoldDB" id="A0A517N1E7"/>
<dbReference type="Gene3D" id="3.30.1120.10">
    <property type="match status" value="1"/>
</dbReference>
<accession>A0A517N1E7</accession>
<keyword evidence="7" id="KW-1185">Reference proteome</keyword>
<evidence type="ECO:0000256" key="2">
    <source>
        <dbReference type="ARBA" id="ARBA00022723"/>
    </source>
</evidence>
<dbReference type="PANTHER" id="PTHR42693">
    <property type="entry name" value="ARYLSULFATASE FAMILY MEMBER"/>
    <property type="match status" value="1"/>
</dbReference>
<dbReference type="Gene3D" id="3.40.720.10">
    <property type="entry name" value="Alkaline Phosphatase, subunit A"/>
    <property type="match status" value="1"/>
</dbReference>
<dbReference type="OrthoDB" id="9783154at2"/>
<dbReference type="InterPro" id="IPR024607">
    <property type="entry name" value="Sulfatase_CS"/>
</dbReference>
<comment type="similarity">
    <text evidence="1">Belongs to the sulfatase family.</text>
</comment>
<reference evidence="6 7" key="1">
    <citation type="submission" date="2019-02" db="EMBL/GenBank/DDBJ databases">
        <title>Deep-cultivation of Planctomycetes and their phenomic and genomic characterization uncovers novel biology.</title>
        <authorList>
            <person name="Wiegand S."/>
            <person name="Jogler M."/>
            <person name="Boedeker C."/>
            <person name="Pinto D."/>
            <person name="Vollmers J."/>
            <person name="Rivas-Marin E."/>
            <person name="Kohn T."/>
            <person name="Peeters S.H."/>
            <person name="Heuer A."/>
            <person name="Rast P."/>
            <person name="Oberbeckmann S."/>
            <person name="Bunk B."/>
            <person name="Jeske O."/>
            <person name="Meyerdierks A."/>
            <person name="Storesund J.E."/>
            <person name="Kallscheuer N."/>
            <person name="Luecker S."/>
            <person name="Lage O.M."/>
            <person name="Pohl T."/>
            <person name="Merkel B.J."/>
            <person name="Hornburger P."/>
            <person name="Mueller R.-W."/>
            <person name="Bruemmer F."/>
            <person name="Labrenz M."/>
            <person name="Spormann A.M."/>
            <person name="Op den Camp H."/>
            <person name="Overmann J."/>
            <person name="Amann R."/>
            <person name="Jetten M.S.M."/>
            <person name="Mascher T."/>
            <person name="Medema M.H."/>
            <person name="Devos D.P."/>
            <person name="Kaster A.-K."/>
            <person name="Ovreas L."/>
            <person name="Rohde M."/>
            <person name="Galperin M.Y."/>
            <person name="Jogler C."/>
        </authorList>
    </citation>
    <scope>NUCLEOTIDE SEQUENCE [LARGE SCALE GENOMIC DNA]</scope>
    <source>
        <strain evidence="6 7">HG15A2</strain>
    </source>
</reference>
<dbReference type="Pfam" id="PF00884">
    <property type="entry name" value="Sulfatase"/>
    <property type="match status" value="1"/>
</dbReference>
<keyword evidence="2" id="KW-0479">Metal-binding</keyword>
<evidence type="ECO:0000259" key="5">
    <source>
        <dbReference type="Pfam" id="PF00884"/>
    </source>
</evidence>
<dbReference type="EC" id="3.1.6.1" evidence="6"/>
<dbReference type="RefSeq" id="WP_145062811.1">
    <property type="nucleotide sequence ID" value="NZ_CP036263.1"/>
</dbReference>
<dbReference type="InterPro" id="IPR017850">
    <property type="entry name" value="Alkaline_phosphatase_core_sf"/>
</dbReference>
<dbReference type="PROSITE" id="PS00523">
    <property type="entry name" value="SULFATASE_1"/>
    <property type="match status" value="1"/>
</dbReference>
<evidence type="ECO:0000256" key="3">
    <source>
        <dbReference type="ARBA" id="ARBA00022801"/>
    </source>
</evidence>